<dbReference type="SMART" id="SM00642">
    <property type="entry name" value="Aamy"/>
    <property type="match status" value="1"/>
</dbReference>
<dbReference type="Gene3D" id="2.60.40.1180">
    <property type="entry name" value="Golgi alpha-mannosidase II"/>
    <property type="match status" value="1"/>
</dbReference>
<dbReference type="SUPFAM" id="SSF51011">
    <property type="entry name" value="Glycosyl hydrolase domain"/>
    <property type="match status" value="1"/>
</dbReference>
<dbReference type="EC" id="3.2.1.93" evidence="6"/>
<evidence type="ECO:0000259" key="7">
    <source>
        <dbReference type="SMART" id="SM00642"/>
    </source>
</evidence>
<sequence length="600" mass="69637">MRWQWLSPSSSRLYSPRLSISGNTAWARWILFNFLRGAIAPPRICRNNVMTNLPHWWLNGVIYQIYPKSFQDTTGSGTGDLRGVIQRLDYLHKLGVDAIWLTPFYVSPQVDNGYDVANYTAIDPTYGTLDDFDELVTQAKSRGIRIILDMVFNHTSTQHAWFREALNKESPYRLFYIWRDGEPETPPNNWRSKFGGSAWRWHAESEQYYLHLFAPEQADLNWENPAVRAELKKVCEFWADRGVDGLRLDVVNLISKDPRFPDDLDGDGRRFYTDGPRAHEFLHEMNRDVFTPRGLMTVGEMSSTSLEHCQRYAALTGSELSMTFNFHHLKVDYPGGEKWTLAKPDFVALKTLFRHWQQGMHNVAWNALFWCNHDQPRIVSRFGDEGEYRVPAAKMLAMVLHGMQGTPYIYQGEEIGMTNPHFTRITDYRDVESLNMFAELRNDGRDADELLAILASKSRDNSRTPMQWSNGDNAGFTAGEPWISLGDNYQEINVEAALTDESSVFYTYQKLIALRKQEAVLTWGNYQDLLPNSPVLWCYRREWKGQTLLVIANLSREIQPWQPEQMRGNWQLVMHNYEEASPQPCAMTLQPFEAVWWLQK</sequence>
<dbReference type="AlphaFoldDB" id="A0A090NLL9"/>
<gene>
    <name evidence="8" type="ORF">WRSd3_00889</name>
</gene>
<dbReference type="InterPro" id="IPR017853">
    <property type="entry name" value="GH"/>
</dbReference>
<reference evidence="8 9" key="1">
    <citation type="submission" date="2013-10" db="EMBL/GenBank/DDBJ databases">
        <title>Draft genomes and the virulence plasmids of Sd1617 vaccine constructs: WRSd3 and WRSd5.</title>
        <authorList>
            <person name="Aksomboon Vongsawan A."/>
            <person name="Venkatesan M.M."/>
            <person name="Vaisvil B."/>
            <person name="Emel G."/>
            <person name="Kepatral V."/>
            <person name="Sethabutr O."/>
            <person name="Serichantalergs O."/>
            <person name="Mason C."/>
        </authorList>
    </citation>
    <scope>NUCLEOTIDE SEQUENCE [LARGE SCALE GENOMIC DNA]</scope>
    <source>
        <strain evidence="8 9">WRSd3</strain>
    </source>
</reference>
<dbReference type="FunFam" id="3.90.400.10:FF:000002">
    <property type="entry name" value="Sucrose isomerase"/>
    <property type="match status" value="1"/>
</dbReference>
<dbReference type="SUPFAM" id="SSF51445">
    <property type="entry name" value="(Trans)glycosidases"/>
    <property type="match status" value="1"/>
</dbReference>
<evidence type="ECO:0000256" key="6">
    <source>
        <dbReference type="NCBIfam" id="TIGR02403"/>
    </source>
</evidence>
<dbReference type="EMBL" id="AXUT01000070">
    <property type="protein sequence ID" value="ESU81229.1"/>
    <property type="molecule type" value="Genomic_DNA"/>
</dbReference>
<dbReference type="PATRIC" id="fig|1401327.3.peg.814"/>
<name>A0A090NLL9_SHIDY</name>
<keyword evidence="5 8" id="KW-0326">Glycosidase</keyword>
<organism evidence="8 9">
    <name type="scientific">Shigella dysenteriae WRSd3</name>
    <dbReference type="NCBI Taxonomy" id="1401327"/>
    <lineage>
        <taxon>Bacteria</taxon>
        <taxon>Pseudomonadati</taxon>
        <taxon>Pseudomonadota</taxon>
        <taxon>Gammaproteobacteria</taxon>
        <taxon>Enterobacterales</taxon>
        <taxon>Enterobacteriaceae</taxon>
        <taxon>Shigella</taxon>
    </lineage>
</organism>
<dbReference type="GO" id="GO:0004556">
    <property type="term" value="F:alpha-amylase activity"/>
    <property type="evidence" value="ECO:0007669"/>
    <property type="project" value="TreeGrafter"/>
</dbReference>
<dbReference type="Gene3D" id="3.20.20.80">
    <property type="entry name" value="Glycosidases"/>
    <property type="match status" value="1"/>
</dbReference>
<evidence type="ECO:0000256" key="5">
    <source>
        <dbReference type="ARBA" id="ARBA00023295"/>
    </source>
</evidence>
<dbReference type="CDD" id="cd11333">
    <property type="entry name" value="AmyAc_SI_OligoGlu_DGase"/>
    <property type="match status" value="1"/>
</dbReference>
<dbReference type="Proteomes" id="UP000017944">
    <property type="component" value="Unassembled WGS sequence"/>
</dbReference>
<dbReference type="InterPro" id="IPR006047">
    <property type="entry name" value="GH13_cat_dom"/>
</dbReference>
<protein>
    <recommendedName>
        <fullName evidence="6">Alpha,alpha-phosphotrehalase</fullName>
        <ecNumber evidence="6">3.2.1.93</ecNumber>
    </recommendedName>
</protein>
<comment type="similarity">
    <text evidence="2">Belongs to the glycosyl hydrolase 13 family.</text>
</comment>
<accession>A0A090NLL9</accession>
<dbReference type="PANTHER" id="PTHR10357">
    <property type="entry name" value="ALPHA-AMYLASE FAMILY MEMBER"/>
    <property type="match status" value="1"/>
</dbReference>
<proteinExistence type="inferred from homology"/>
<feature type="domain" description="Glycosyl hydrolase family 13 catalytic" evidence="7">
    <location>
        <begin position="64"/>
        <end position="463"/>
    </location>
</feature>
<dbReference type="NCBIfam" id="NF008183">
    <property type="entry name" value="PRK10933.1"/>
    <property type="match status" value="1"/>
</dbReference>
<dbReference type="FunFam" id="3.20.20.80:FF:000014">
    <property type="entry name" value="Alpha,alpha-phosphotrehalase"/>
    <property type="match status" value="1"/>
</dbReference>
<dbReference type="PANTHER" id="PTHR10357:SF179">
    <property type="entry name" value="NEUTRAL AND BASIC AMINO ACID TRANSPORT PROTEIN RBAT"/>
    <property type="match status" value="1"/>
</dbReference>
<evidence type="ECO:0000256" key="1">
    <source>
        <dbReference type="ARBA" id="ARBA00004496"/>
    </source>
</evidence>
<keyword evidence="3" id="KW-0963">Cytoplasm</keyword>
<dbReference type="GO" id="GO:0005993">
    <property type="term" value="P:trehalose catabolic process"/>
    <property type="evidence" value="ECO:0007669"/>
    <property type="project" value="InterPro"/>
</dbReference>
<dbReference type="FunFam" id="2.60.40.1180:FF:000007">
    <property type="entry name" value="Sucrose isomerase"/>
    <property type="match status" value="1"/>
</dbReference>
<dbReference type="Pfam" id="PF00128">
    <property type="entry name" value="Alpha-amylase"/>
    <property type="match status" value="1"/>
</dbReference>
<evidence type="ECO:0000256" key="2">
    <source>
        <dbReference type="ARBA" id="ARBA00008061"/>
    </source>
</evidence>
<dbReference type="NCBIfam" id="TIGR02403">
    <property type="entry name" value="trehalose_treC"/>
    <property type="match status" value="1"/>
</dbReference>
<dbReference type="InterPro" id="IPR045857">
    <property type="entry name" value="O16G_dom_2"/>
</dbReference>
<evidence type="ECO:0000313" key="9">
    <source>
        <dbReference type="Proteomes" id="UP000017944"/>
    </source>
</evidence>
<evidence type="ECO:0000256" key="3">
    <source>
        <dbReference type="ARBA" id="ARBA00022490"/>
    </source>
</evidence>
<dbReference type="GO" id="GO:0005737">
    <property type="term" value="C:cytoplasm"/>
    <property type="evidence" value="ECO:0007669"/>
    <property type="project" value="UniProtKB-SubCell"/>
</dbReference>
<dbReference type="InterPro" id="IPR012769">
    <property type="entry name" value="Trehalose_TreC"/>
</dbReference>
<evidence type="ECO:0000313" key="8">
    <source>
        <dbReference type="EMBL" id="ESU81229.1"/>
    </source>
</evidence>
<keyword evidence="4 8" id="KW-0378">Hydrolase</keyword>
<evidence type="ECO:0000256" key="4">
    <source>
        <dbReference type="ARBA" id="ARBA00022801"/>
    </source>
</evidence>
<dbReference type="Gene3D" id="3.90.400.10">
    <property type="entry name" value="Oligo-1,6-glucosidase, Domain 2"/>
    <property type="match status" value="1"/>
</dbReference>
<dbReference type="InterPro" id="IPR013780">
    <property type="entry name" value="Glyco_hydro_b"/>
</dbReference>
<comment type="caution">
    <text evidence="8">The sequence shown here is derived from an EMBL/GenBank/DDBJ whole genome shotgun (WGS) entry which is preliminary data.</text>
</comment>
<dbReference type="GO" id="GO:0008788">
    <property type="term" value="F:alpha,alpha-phosphotrehalase activity"/>
    <property type="evidence" value="ECO:0007669"/>
    <property type="project" value="UniProtKB-UniRule"/>
</dbReference>
<comment type="subcellular location">
    <subcellularLocation>
        <location evidence="1">Cytoplasm</location>
    </subcellularLocation>
</comment>